<dbReference type="AlphaFoldDB" id="A0A0F5MV25"/>
<protein>
    <submittedName>
        <fullName evidence="1">Uncharacterized protein</fullName>
    </submittedName>
</protein>
<dbReference type="EMBL" id="LASW01000061">
    <property type="protein sequence ID" value="KKB98673.1"/>
    <property type="molecule type" value="Genomic_DNA"/>
</dbReference>
<accession>A0A0F5MV25</accession>
<comment type="caution">
    <text evidence="1">The sequence shown here is derived from an EMBL/GenBank/DDBJ whole genome shotgun (WGS) entry which is preliminary data.</text>
</comment>
<dbReference type="Proteomes" id="UP000034416">
    <property type="component" value="Unassembled WGS sequence"/>
</dbReference>
<name>A0A0F5MV25_9MYCO</name>
<proteinExistence type="predicted"/>
<reference evidence="2" key="1">
    <citation type="submission" date="2015-04" db="EMBL/GenBank/DDBJ databases">
        <title>Genome sequence of Mycobacterium arupense GUC1.</title>
        <authorList>
            <person name="Greninger A.L."/>
            <person name="Cunningham G."/>
            <person name="Chiu C.Y."/>
            <person name="Miller S."/>
        </authorList>
    </citation>
    <scope>NUCLEOTIDE SEQUENCE [LARGE SCALE GENOMIC DNA]</scope>
    <source>
        <strain evidence="2">GUC1</strain>
    </source>
</reference>
<gene>
    <name evidence="1" type="ORF">WR43_13415</name>
</gene>
<organism evidence="1 2">
    <name type="scientific">Mycolicibacter arupensis</name>
    <dbReference type="NCBI Taxonomy" id="342002"/>
    <lineage>
        <taxon>Bacteria</taxon>
        <taxon>Bacillati</taxon>
        <taxon>Actinomycetota</taxon>
        <taxon>Actinomycetes</taxon>
        <taxon>Mycobacteriales</taxon>
        <taxon>Mycobacteriaceae</taxon>
        <taxon>Mycolicibacter</taxon>
    </lineage>
</organism>
<sequence>MHNGQRDPHIATVDQHIGQASYRTGDRWAKPIIGTTAKSVRDVGRRCHCAASGEGINPAISAAMSYTAGQEAPKSVSKVTDQVCCNSFDIPARAKARYGQLPGVQTLNQCGDLAALGGNRLKDTVAVR</sequence>
<evidence type="ECO:0000313" key="1">
    <source>
        <dbReference type="EMBL" id="KKB98673.1"/>
    </source>
</evidence>
<evidence type="ECO:0000313" key="2">
    <source>
        <dbReference type="Proteomes" id="UP000034416"/>
    </source>
</evidence>